<keyword evidence="4 7" id="KW-0812">Transmembrane</keyword>
<keyword evidence="2 7" id="KW-0813">Transport</keyword>
<proteinExistence type="inferred from homology"/>
<feature type="transmembrane region" description="Helical" evidence="7">
    <location>
        <begin position="113"/>
        <end position="137"/>
    </location>
</feature>
<keyword evidence="6 7" id="KW-0472">Membrane</keyword>
<name>A0A3N1D147_9ACTN</name>
<evidence type="ECO:0000256" key="5">
    <source>
        <dbReference type="ARBA" id="ARBA00022989"/>
    </source>
</evidence>
<evidence type="ECO:0000256" key="4">
    <source>
        <dbReference type="ARBA" id="ARBA00022692"/>
    </source>
</evidence>
<keyword evidence="5 7" id="KW-1133">Transmembrane helix</keyword>
<keyword evidence="10" id="KW-1185">Reference proteome</keyword>
<feature type="transmembrane region" description="Helical" evidence="7">
    <location>
        <begin position="86"/>
        <end position="107"/>
    </location>
</feature>
<gene>
    <name evidence="9" type="ORF">EDD29_4825</name>
</gene>
<dbReference type="Pfam" id="PF00528">
    <property type="entry name" value="BPD_transp_1"/>
    <property type="match status" value="1"/>
</dbReference>
<dbReference type="InterPro" id="IPR035906">
    <property type="entry name" value="MetI-like_sf"/>
</dbReference>
<feature type="transmembrane region" description="Helical" evidence="7">
    <location>
        <begin position="29"/>
        <end position="46"/>
    </location>
</feature>
<evidence type="ECO:0000313" key="9">
    <source>
        <dbReference type="EMBL" id="ROO87231.1"/>
    </source>
</evidence>
<dbReference type="Gene3D" id="1.10.3720.10">
    <property type="entry name" value="MetI-like"/>
    <property type="match status" value="1"/>
</dbReference>
<reference evidence="9 10" key="1">
    <citation type="submission" date="2018-11" db="EMBL/GenBank/DDBJ databases">
        <title>Sequencing the genomes of 1000 actinobacteria strains.</title>
        <authorList>
            <person name="Klenk H.-P."/>
        </authorList>
    </citation>
    <scope>NUCLEOTIDE SEQUENCE [LARGE SCALE GENOMIC DNA]</scope>
    <source>
        <strain evidence="9 10">DSM 44254</strain>
    </source>
</reference>
<dbReference type="GO" id="GO:0005886">
    <property type="term" value="C:plasma membrane"/>
    <property type="evidence" value="ECO:0007669"/>
    <property type="project" value="UniProtKB-SubCell"/>
</dbReference>
<dbReference type="GO" id="GO:0055085">
    <property type="term" value="P:transmembrane transport"/>
    <property type="evidence" value="ECO:0007669"/>
    <property type="project" value="InterPro"/>
</dbReference>
<accession>A0A3N1D147</accession>
<sequence>MTVMNPSRPATATAAATPGRRAARVLRRLREPLVSATVFGLAILGWEVGVRVTGTPDYALPAPSLIVSTADWAGVLTAARDTVGSVLMGFAAGNAAGLLLALLISASPLLAAVLYPLALTVRAVPVVALAPFITLVAGRGAAPTVVVAALIVFFPTLVNVLLGLRSVEREALELMHVLNCRARTVYWRVRLPAAMPAFFDSLRIAAPSAVLGVMTAEWLIGGDGLGKLVISTALSQDTATMWGAILASSAVAGLVYAAITLAERRLLPWAVRR</sequence>
<dbReference type="EMBL" id="RJKE01000001">
    <property type="protein sequence ID" value="ROO87231.1"/>
    <property type="molecule type" value="Genomic_DNA"/>
</dbReference>
<dbReference type="PANTHER" id="PTHR30151">
    <property type="entry name" value="ALKANE SULFONATE ABC TRANSPORTER-RELATED, MEMBRANE SUBUNIT"/>
    <property type="match status" value="1"/>
</dbReference>
<evidence type="ECO:0000259" key="8">
    <source>
        <dbReference type="PROSITE" id="PS50928"/>
    </source>
</evidence>
<protein>
    <submittedName>
        <fullName evidence="9">NitT/TauT family transport system permease protein</fullName>
    </submittedName>
</protein>
<comment type="caution">
    <text evidence="9">The sequence shown here is derived from an EMBL/GenBank/DDBJ whole genome shotgun (WGS) entry which is preliminary data.</text>
</comment>
<dbReference type="PANTHER" id="PTHR30151:SF20">
    <property type="entry name" value="ABC TRANSPORTER PERMEASE PROTEIN HI_0355-RELATED"/>
    <property type="match status" value="1"/>
</dbReference>
<keyword evidence="3" id="KW-1003">Cell membrane</keyword>
<dbReference type="CDD" id="cd06261">
    <property type="entry name" value="TM_PBP2"/>
    <property type="match status" value="1"/>
</dbReference>
<comment type="subcellular location">
    <subcellularLocation>
        <location evidence="1 7">Cell membrane</location>
        <topology evidence="1 7">Multi-pass membrane protein</topology>
    </subcellularLocation>
</comment>
<evidence type="ECO:0000256" key="2">
    <source>
        <dbReference type="ARBA" id="ARBA00022448"/>
    </source>
</evidence>
<dbReference type="PROSITE" id="PS50928">
    <property type="entry name" value="ABC_TM1"/>
    <property type="match status" value="1"/>
</dbReference>
<dbReference type="Proteomes" id="UP000272400">
    <property type="component" value="Unassembled WGS sequence"/>
</dbReference>
<evidence type="ECO:0000256" key="1">
    <source>
        <dbReference type="ARBA" id="ARBA00004651"/>
    </source>
</evidence>
<evidence type="ECO:0000256" key="3">
    <source>
        <dbReference type="ARBA" id="ARBA00022475"/>
    </source>
</evidence>
<feature type="transmembrane region" description="Helical" evidence="7">
    <location>
        <begin position="241"/>
        <end position="262"/>
    </location>
</feature>
<evidence type="ECO:0000256" key="7">
    <source>
        <dbReference type="RuleBase" id="RU363032"/>
    </source>
</evidence>
<dbReference type="AlphaFoldDB" id="A0A3N1D147"/>
<dbReference type="SUPFAM" id="SSF161098">
    <property type="entry name" value="MetI-like"/>
    <property type="match status" value="1"/>
</dbReference>
<evidence type="ECO:0000256" key="6">
    <source>
        <dbReference type="ARBA" id="ARBA00023136"/>
    </source>
</evidence>
<dbReference type="InterPro" id="IPR000515">
    <property type="entry name" value="MetI-like"/>
</dbReference>
<comment type="similarity">
    <text evidence="7">Belongs to the binding-protein-dependent transport system permease family.</text>
</comment>
<feature type="domain" description="ABC transmembrane type-1" evidence="8">
    <location>
        <begin position="79"/>
        <end position="263"/>
    </location>
</feature>
<organism evidence="9 10">
    <name type="scientific">Actinocorallia herbida</name>
    <dbReference type="NCBI Taxonomy" id="58109"/>
    <lineage>
        <taxon>Bacteria</taxon>
        <taxon>Bacillati</taxon>
        <taxon>Actinomycetota</taxon>
        <taxon>Actinomycetes</taxon>
        <taxon>Streptosporangiales</taxon>
        <taxon>Thermomonosporaceae</taxon>
        <taxon>Actinocorallia</taxon>
    </lineage>
</organism>
<evidence type="ECO:0000313" key="10">
    <source>
        <dbReference type="Proteomes" id="UP000272400"/>
    </source>
</evidence>
<feature type="transmembrane region" description="Helical" evidence="7">
    <location>
        <begin position="144"/>
        <end position="164"/>
    </location>
</feature>